<dbReference type="Proteomes" id="UP001597116">
    <property type="component" value="Unassembled WGS sequence"/>
</dbReference>
<dbReference type="NCBIfam" id="NF042991">
    <property type="entry name" value="alk_phos_PafA"/>
    <property type="match status" value="1"/>
</dbReference>
<protein>
    <submittedName>
        <fullName evidence="5">Alkaline phosphatase PafA</fullName>
        <ecNumber evidence="5">3.1.3.1</ecNumber>
    </submittedName>
</protein>
<dbReference type="EMBL" id="JBHTLP010000008">
    <property type="protein sequence ID" value="MFD1141280.1"/>
    <property type="molecule type" value="Genomic_DNA"/>
</dbReference>
<dbReference type="InterPro" id="IPR002591">
    <property type="entry name" value="Phosphodiest/P_Trfase"/>
</dbReference>
<dbReference type="EC" id="3.1.3.1" evidence="5"/>
<dbReference type="RefSeq" id="WP_265991603.1">
    <property type="nucleotide sequence ID" value="NZ_CP110973.1"/>
</dbReference>
<sequence length="553" mass="60524">MKLLHFAVFLLVPALSFGQSAAQKKAPASSPLSRPKLVVGIIVDQMRYDYLYRYYNKYSEGGFKRMMRDGFNARNNHYHYAATITAPGHTHVYTGSAPAISGIVGNDWYDRQLDRDVYCVEDSTVSAVSTSGTVSSAGKMSPRNLLVTTVTDQLKIATQGRAKVIGIAMKDRGAILPAGHAANAAYWYDSKDGSWISSTFYMKEQPQWAKEFNARKLADKYLTQTWETTLPLDQYIESTADDTPFENPLAGEQKAIFPHQAVASLGSKYEALRTSPFGDILTKEMALAALKGENLGKGTETDFLCVSFSSPDAIGHRFSPSSVEAQDEYLRLDKVIADLLTALDAQVGKGNYLTFLSADHGAADNPGYSISLKLPGGFLEGRNVSAATDKALTEAFGPGKWVSGNANGQIYLNHDLMREKKIKVADAAEVVRLALLKNPGIQDILNLHDINGNSVPEYWLPLLRNVYNPKRSGDLYIVTQPGWLEGYQKGGTSHGTLFNYDTHVPLLFYGWGIKPGETTRRTHIADIASTVSALLHILEPSGNIGNPIAEAIK</sequence>
<dbReference type="Gene3D" id="3.30.1360.150">
    <property type="match status" value="1"/>
</dbReference>
<dbReference type="InterPro" id="IPR017850">
    <property type="entry name" value="Alkaline_phosphatase_core_sf"/>
</dbReference>
<proteinExistence type="predicted"/>
<evidence type="ECO:0000313" key="6">
    <source>
        <dbReference type="Proteomes" id="UP001597116"/>
    </source>
</evidence>
<name>A0ABW3QD85_9BACT</name>
<evidence type="ECO:0000256" key="3">
    <source>
        <dbReference type="ARBA" id="ARBA00022729"/>
    </source>
</evidence>
<keyword evidence="2" id="KW-0479">Metal-binding</keyword>
<evidence type="ECO:0000313" key="5">
    <source>
        <dbReference type="EMBL" id="MFD1141280.1"/>
    </source>
</evidence>
<feature type="signal peptide" evidence="4">
    <location>
        <begin position="1"/>
        <end position="21"/>
    </location>
</feature>
<accession>A0ABW3QD85</accession>
<comment type="caution">
    <text evidence="5">The sequence shown here is derived from an EMBL/GenBank/DDBJ whole genome shotgun (WGS) entry which is preliminary data.</text>
</comment>
<gene>
    <name evidence="5" type="primary">pafA</name>
    <name evidence="5" type="ORF">ACFQ4C_09180</name>
</gene>
<evidence type="ECO:0000256" key="1">
    <source>
        <dbReference type="ARBA" id="ARBA00022553"/>
    </source>
</evidence>
<keyword evidence="3 4" id="KW-0732">Signal</keyword>
<keyword evidence="6" id="KW-1185">Reference proteome</keyword>
<organism evidence="5 6">
    <name type="scientific">Larkinella insperata</name>
    <dbReference type="NCBI Taxonomy" id="332158"/>
    <lineage>
        <taxon>Bacteria</taxon>
        <taxon>Pseudomonadati</taxon>
        <taxon>Bacteroidota</taxon>
        <taxon>Cytophagia</taxon>
        <taxon>Cytophagales</taxon>
        <taxon>Spirosomataceae</taxon>
        <taxon>Larkinella</taxon>
    </lineage>
</organism>
<evidence type="ECO:0000256" key="4">
    <source>
        <dbReference type="SAM" id="SignalP"/>
    </source>
</evidence>
<feature type="chain" id="PRO_5046361384" evidence="4">
    <location>
        <begin position="22"/>
        <end position="553"/>
    </location>
</feature>
<dbReference type="InterPro" id="IPR026263">
    <property type="entry name" value="Alkaline_phosphatase_prok"/>
</dbReference>
<dbReference type="PANTHER" id="PTHR10151:SF120">
    <property type="entry name" value="BIS(5'-ADENOSYL)-TRIPHOSPHATASE"/>
    <property type="match status" value="1"/>
</dbReference>
<dbReference type="SUPFAM" id="SSF53649">
    <property type="entry name" value="Alkaline phosphatase-like"/>
    <property type="match status" value="1"/>
</dbReference>
<dbReference type="Pfam" id="PF01663">
    <property type="entry name" value="Phosphodiest"/>
    <property type="match status" value="1"/>
</dbReference>
<dbReference type="PANTHER" id="PTHR10151">
    <property type="entry name" value="ECTONUCLEOTIDE PYROPHOSPHATASE/PHOSPHODIESTERASE"/>
    <property type="match status" value="1"/>
</dbReference>
<keyword evidence="1" id="KW-0597">Phosphoprotein</keyword>
<dbReference type="PIRSF" id="PIRSF031924">
    <property type="entry name" value="Pi-irrepressible_AP"/>
    <property type="match status" value="1"/>
</dbReference>
<dbReference type="Gene3D" id="3.40.720.10">
    <property type="entry name" value="Alkaline Phosphatase, subunit A"/>
    <property type="match status" value="1"/>
</dbReference>
<dbReference type="GO" id="GO:0004035">
    <property type="term" value="F:alkaline phosphatase activity"/>
    <property type="evidence" value="ECO:0007669"/>
    <property type="project" value="UniProtKB-EC"/>
</dbReference>
<evidence type="ECO:0000256" key="2">
    <source>
        <dbReference type="ARBA" id="ARBA00022723"/>
    </source>
</evidence>
<reference evidence="6" key="1">
    <citation type="journal article" date="2019" name="Int. J. Syst. Evol. Microbiol.">
        <title>The Global Catalogue of Microorganisms (GCM) 10K type strain sequencing project: providing services to taxonomists for standard genome sequencing and annotation.</title>
        <authorList>
            <consortium name="The Broad Institute Genomics Platform"/>
            <consortium name="The Broad Institute Genome Sequencing Center for Infectious Disease"/>
            <person name="Wu L."/>
            <person name="Ma J."/>
        </authorList>
    </citation>
    <scope>NUCLEOTIDE SEQUENCE [LARGE SCALE GENOMIC DNA]</scope>
    <source>
        <strain evidence="6">CCUG 55608</strain>
    </source>
</reference>
<keyword evidence="5" id="KW-0378">Hydrolase</keyword>
<dbReference type="CDD" id="cd16016">
    <property type="entry name" value="AP-SPAP"/>
    <property type="match status" value="1"/>
</dbReference>